<gene>
    <name evidence="10" type="ORF">SR858_09995</name>
</gene>
<dbReference type="InterPro" id="IPR011701">
    <property type="entry name" value="MFS"/>
</dbReference>
<proteinExistence type="inferred from homology"/>
<evidence type="ECO:0000313" key="10">
    <source>
        <dbReference type="EMBL" id="WQH06630.1"/>
    </source>
</evidence>
<evidence type="ECO:0000256" key="4">
    <source>
        <dbReference type="ARBA" id="ARBA00022475"/>
    </source>
</evidence>
<dbReference type="PANTHER" id="PTHR42718:SF9">
    <property type="entry name" value="MAJOR FACILITATOR SUPERFAMILY MULTIDRUG TRANSPORTER MFSC"/>
    <property type="match status" value="1"/>
</dbReference>
<keyword evidence="11" id="KW-1185">Reference proteome</keyword>
<evidence type="ECO:0000256" key="7">
    <source>
        <dbReference type="ARBA" id="ARBA00023136"/>
    </source>
</evidence>
<evidence type="ECO:0000313" key="11">
    <source>
        <dbReference type="Proteomes" id="UP001326110"/>
    </source>
</evidence>
<feature type="domain" description="Major facilitator superfamily (MFS) profile" evidence="9">
    <location>
        <begin position="10"/>
        <end position="506"/>
    </location>
</feature>
<dbReference type="InterPro" id="IPR004638">
    <property type="entry name" value="EmrB-like"/>
</dbReference>
<dbReference type="InterPro" id="IPR020846">
    <property type="entry name" value="MFS_dom"/>
</dbReference>
<keyword evidence="7 8" id="KW-0472">Membrane</keyword>
<feature type="transmembrane region" description="Helical" evidence="8">
    <location>
        <begin position="133"/>
        <end position="152"/>
    </location>
</feature>
<feature type="transmembrane region" description="Helical" evidence="8">
    <location>
        <begin position="51"/>
        <end position="68"/>
    </location>
</feature>
<evidence type="ECO:0000256" key="8">
    <source>
        <dbReference type="SAM" id="Phobius"/>
    </source>
</evidence>
<feature type="transmembrane region" description="Helical" evidence="8">
    <location>
        <begin position="196"/>
        <end position="216"/>
    </location>
</feature>
<evidence type="ECO:0000256" key="2">
    <source>
        <dbReference type="ARBA" id="ARBA00008537"/>
    </source>
</evidence>
<feature type="transmembrane region" description="Helical" evidence="8">
    <location>
        <begin position="266"/>
        <end position="290"/>
    </location>
</feature>
<dbReference type="GeneID" id="43162500"/>
<dbReference type="InterPro" id="IPR036259">
    <property type="entry name" value="MFS_trans_sf"/>
</dbReference>
<evidence type="ECO:0000256" key="5">
    <source>
        <dbReference type="ARBA" id="ARBA00022692"/>
    </source>
</evidence>
<dbReference type="Gene3D" id="1.20.1250.20">
    <property type="entry name" value="MFS general substrate transporter like domains"/>
    <property type="match status" value="1"/>
</dbReference>
<feature type="transmembrane region" description="Helical" evidence="8">
    <location>
        <begin position="302"/>
        <end position="324"/>
    </location>
</feature>
<evidence type="ECO:0000256" key="3">
    <source>
        <dbReference type="ARBA" id="ARBA00022448"/>
    </source>
</evidence>
<dbReference type="RefSeq" id="WP_154819781.1">
    <property type="nucleotide sequence ID" value="NZ_CP140152.1"/>
</dbReference>
<dbReference type="Gene3D" id="1.20.1720.10">
    <property type="entry name" value="Multidrug resistance protein D"/>
    <property type="match status" value="1"/>
</dbReference>
<comment type="subcellular location">
    <subcellularLocation>
        <location evidence="1">Cell membrane</location>
        <topology evidence="1">Multi-pass membrane protein</topology>
    </subcellularLocation>
</comment>
<keyword evidence="6 8" id="KW-1133">Transmembrane helix</keyword>
<dbReference type="PROSITE" id="PS50850">
    <property type="entry name" value="MFS"/>
    <property type="match status" value="1"/>
</dbReference>
<sequence>MMTRGARLFLFGVMAFGQFMALVDIQIVAASLNAIQAGLSAAPDEISWVQTAYLMAELVMIPLAGFLAKALSTRWLFTLSAGLFTLASALCGLAWDIDSMIAFRVFQGFVGGAMVPTVWATGFILFTGRDRALASSILGVVTMLAPVSGPTIGGWITELIDWRWIFYINVVPGIVVTVLSAALIRFDEARPALLRTLDWSHLLAMALFLSCLDYVLEEGPRHDWFSDTGIAVAAWVALVAFVLFVERSLRSATPVVRLTPFKRPTFVLASMLALATSAAIFAATYLVPVFLGRVRGYNSLDIGTTVCVTGLGMLISAPLTMRLLRHVDPRLVIALGVLIFTASLWMFSFIGPEWGFKELFWPHVLRGVAGMLCVVPAANLALADLEDEALHEASGLFNLLRNLGGALGIALVNTWLQDHSRLHLLRLGEALGARGDGARQLLDGLLHDLSTRTTDAAHAWLAAQALVERHVQRQALVLAFDDVFRLMAWLLLATLVLVPWCRPAPPSSNPHSIEP</sequence>
<evidence type="ECO:0000256" key="1">
    <source>
        <dbReference type="ARBA" id="ARBA00004651"/>
    </source>
</evidence>
<reference evidence="10 11" key="1">
    <citation type="submission" date="2023-11" db="EMBL/GenBank/DDBJ databases">
        <title>MicrobeMod: A computational toolkit for identifying prokaryotic methylation and restriction-modification with nanopore sequencing.</title>
        <authorList>
            <person name="Crits-Christoph A."/>
            <person name="Kang S.C."/>
            <person name="Lee H."/>
            <person name="Ostrov N."/>
        </authorList>
    </citation>
    <scope>NUCLEOTIDE SEQUENCE [LARGE SCALE GENOMIC DNA]</scope>
    <source>
        <strain evidence="10 11">ATCC 25935</strain>
    </source>
</reference>
<accession>A0ABZ0Y3N5</accession>
<feature type="transmembrane region" description="Helical" evidence="8">
    <location>
        <begin position="101"/>
        <end position="126"/>
    </location>
</feature>
<feature type="transmembrane region" description="Helical" evidence="8">
    <location>
        <begin position="164"/>
        <end position="184"/>
    </location>
</feature>
<keyword evidence="5 8" id="KW-0812">Transmembrane</keyword>
<feature type="transmembrane region" description="Helical" evidence="8">
    <location>
        <begin position="75"/>
        <end position="95"/>
    </location>
</feature>
<dbReference type="Pfam" id="PF07690">
    <property type="entry name" value="MFS_1"/>
    <property type="match status" value="1"/>
</dbReference>
<comment type="similarity">
    <text evidence="2">Belongs to the major facilitator superfamily. EmrB family.</text>
</comment>
<name>A0ABZ0Y3N5_9BURK</name>
<dbReference type="NCBIfam" id="TIGR00711">
    <property type="entry name" value="efflux_EmrB"/>
    <property type="match status" value="1"/>
</dbReference>
<dbReference type="Proteomes" id="UP001326110">
    <property type="component" value="Chromosome"/>
</dbReference>
<keyword evidence="3" id="KW-0813">Transport</keyword>
<evidence type="ECO:0000256" key="6">
    <source>
        <dbReference type="ARBA" id="ARBA00022989"/>
    </source>
</evidence>
<dbReference type="CDD" id="cd17503">
    <property type="entry name" value="MFS_LmrB_MDR_like"/>
    <property type="match status" value="1"/>
</dbReference>
<feature type="transmembrane region" description="Helical" evidence="8">
    <location>
        <begin position="228"/>
        <end position="245"/>
    </location>
</feature>
<evidence type="ECO:0000259" key="9">
    <source>
        <dbReference type="PROSITE" id="PS50850"/>
    </source>
</evidence>
<organism evidence="10 11">
    <name type="scientific">Duganella zoogloeoides</name>
    <dbReference type="NCBI Taxonomy" id="75659"/>
    <lineage>
        <taxon>Bacteria</taxon>
        <taxon>Pseudomonadati</taxon>
        <taxon>Pseudomonadota</taxon>
        <taxon>Betaproteobacteria</taxon>
        <taxon>Burkholderiales</taxon>
        <taxon>Oxalobacteraceae</taxon>
        <taxon>Telluria group</taxon>
        <taxon>Duganella</taxon>
    </lineage>
</organism>
<protein>
    <submittedName>
        <fullName evidence="10">DHA2 family efflux MFS transporter permease subunit</fullName>
    </submittedName>
</protein>
<dbReference type="SUPFAM" id="SSF103473">
    <property type="entry name" value="MFS general substrate transporter"/>
    <property type="match status" value="1"/>
</dbReference>
<keyword evidence="4" id="KW-1003">Cell membrane</keyword>
<dbReference type="PANTHER" id="PTHR42718">
    <property type="entry name" value="MAJOR FACILITATOR SUPERFAMILY MULTIDRUG TRANSPORTER MFSC"/>
    <property type="match status" value="1"/>
</dbReference>
<feature type="transmembrane region" description="Helical" evidence="8">
    <location>
        <begin position="331"/>
        <end position="351"/>
    </location>
</feature>
<dbReference type="EMBL" id="CP140152">
    <property type="protein sequence ID" value="WQH06630.1"/>
    <property type="molecule type" value="Genomic_DNA"/>
</dbReference>